<evidence type="ECO:0000256" key="1">
    <source>
        <dbReference type="PROSITE-ProRule" id="PRU00076"/>
    </source>
</evidence>
<evidence type="ECO:0000256" key="2">
    <source>
        <dbReference type="SAM" id="SignalP"/>
    </source>
</evidence>
<comment type="caution">
    <text evidence="1">Lacks conserved residue(s) required for the propagation of feature annotation.</text>
</comment>
<reference evidence="5 6" key="1">
    <citation type="submission" date="2023-01" db="EMBL/GenBank/DDBJ databases">
        <authorList>
            <person name="Whitehead M."/>
        </authorList>
    </citation>
    <scope>NUCLEOTIDE SEQUENCE [LARGE SCALE GENOMIC DNA]</scope>
</reference>
<dbReference type="InterPro" id="IPR036116">
    <property type="entry name" value="FN3_sf"/>
</dbReference>
<dbReference type="InterPro" id="IPR000742">
    <property type="entry name" value="EGF"/>
</dbReference>
<proteinExistence type="predicted"/>
<feature type="signal peptide" evidence="2">
    <location>
        <begin position="1"/>
        <end position="25"/>
    </location>
</feature>
<feature type="domain" description="Fibronectin type-III" evidence="4">
    <location>
        <begin position="545"/>
        <end position="648"/>
    </location>
</feature>
<name>A0AAV0WU56_9HEMI</name>
<dbReference type="AlphaFoldDB" id="A0AAV0WU56"/>
<dbReference type="Proteomes" id="UP001160148">
    <property type="component" value="Unassembled WGS sequence"/>
</dbReference>
<feature type="chain" id="PRO_5043550082" evidence="2">
    <location>
        <begin position="26"/>
        <end position="1069"/>
    </location>
</feature>
<feature type="disulfide bond" evidence="1">
    <location>
        <begin position="333"/>
        <end position="342"/>
    </location>
</feature>
<dbReference type="SMART" id="SM00060">
    <property type="entry name" value="FN3"/>
    <property type="match status" value="4"/>
</dbReference>
<dbReference type="EMBL" id="CARXXK010000002">
    <property type="protein sequence ID" value="CAI6359203.1"/>
    <property type="molecule type" value="Genomic_DNA"/>
</dbReference>
<dbReference type="InterPro" id="IPR013783">
    <property type="entry name" value="Ig-like_fold"/>
</dbReference>
<dbReference type="SMART" id="SM00181">
    <property type="entry name" value="EGF"/>
    <property type="match status" value="3"/>
</dbReference>
<evidence type="ECO:0000259" key="4">
    <source>
        <dbReference type="PROSITE" id="PS50853"/>
    </source>
</evidence>
<dbReference type="PROSITE" id="PS50026">
    <property type="entry name" value="EGF_3"/>
    <property type="match status" value="1"/>
</dbReference>
<evidence type="ECO:0000313" key="6">
    <source>
        <dbReference type="Proteomes" id="UP001160148"/>
    </source>
</evidence>
<evidence type="ECO:0000313" key="5">
    <source>
        <dbReference type="EMBL" id="CAI6359203.1"/>
    </source>
</evidence>
<dbReference type="InterPro" id="IPR003961">
    <property type="entry name" value="FN3_dom"/>
</dbReference>
<keyword evidence="6" id="KW-1185">Reference proteome</keyword>
<dbReference type="PROSITE" id="PS00022">
    <property type="entry name" value="EGF_1"/>
    <property type="match status" value="1"/>
</dbReference>
<feature type="domain" description="EGF-like" evidence="3">
    <location>
        <begin position="308"/>
        <end position="343"/>
    </location>
</feature>
<sequence>MIYKSNNKLYVLILICTHILNVSESTISLYRHKHDAYEDFDITTIYRVTNMTSFNSSNGTYNGMNSVIEIHSRTNATGLPIDFDGDIPITSTNIKEIINFGSFQNNSRMSTSYNSNDWSRKSINLNGAVCNKNGYQSLDSGNQLNKCYNYYEYYSFEKCLTKSYKNYDSPVTCNFFTFYWTPDKDNQTCLTMTYYTKYESDKLYFITMDVKDEYNNISISSTVLENYNGIITLKITNIDFKNNQQYKLSLKLTATNRYESQWVDQSLKFGLIRIAQCSNYDEEEVRTISMDNVSGKKPKPFNILGNRLVEPSNYQGPCLNGGYFIKQSSKCVCPPGFKGQFCETGCGGNSYGSDCKGVCSLQSDKMCRGMFMCTSYGCTCPAGLTGPSCDEDCTMGTYGAGCKQTCSDHCLNNTCDQYTGACLYGCSVGYILPHCSEKYPYLINPPTLRVANYDAIELELDFQENNIKGGDKIIMPKYYQLFYKSLIENTFRSSEIKSISNTNNVTIEVISDLEPDTKYTVGVLLIANDGDFNEQNIVYGQYKTPCMQPQITDYNIQLKSGIQSINITWSISTSNRLECNITKYVLTLSSNQSKNQLSEVQEILSSTDNGHFLNNLVSGFKYNIKLTPSTSNGTLPSSPIYSITTLMTKNDVQIKNISTKYENGKIKVNWILVYPHEHYTTVDEPVTSIIKYKVKRILSCSIREVEQNWTLIKISNQTNYEILDPVPNSQYSVQVLVDLKDQNTTQLENIINVLTPASSPITEPILDPDHPMYITNNSIFVQWKLSPQNCSKLNGFLSQFYIELKDKVADILEKRETKNNYVSFNELKSNTTYELKVFIKTHFGYNPDHFLLTNFKTKFENLKPVEDLVVYKKSLKNHMAGIRWRYAQDTNVDGFIVSFDENPLINTKNVSIIPPKNCSAWPEYYCHTFYNLSKTSNNYTFKIKPKSIDYPEGGEVSSISFNSIDGQPDSPMNLKTTEIGNTSIAVQWDIPWIFNGVLKMFVINVDEITSIEKDSIKPKEIPVNEELPTYNYTITGLQPGSTYSIGVLSVSKPLWHSSPSTLSVKLPTI</sequence>
<dbReference type="Pfam" id="PF00041">
    <property type="entry name" value="fn3"/>
    <property type="match status" value="1"/>
</dbReference>
<dbReference type="InterPro" id="IPR052108">
    <property type="entry name" value="MEGF/SIB"/>
</dbReference>
<keyword evidence="1" id="KW-1015">Disulfide bond</keyword>
<keyword evidence="1" id="KW-0245">EGF-like domain</keyword>
<dbReference type="PANTHER" id="PTHR24035:SF109">
    <property type="entry name" value="PROTEIN DRAPER"/>
    <property type="match status" value="1"/>
</dbReference>
<dbReference type="SUPFAM" id="SSF49265">
    <property type="entry name" value="Fibronectin type III"/>
    <property type="match status" value="3"/>
</dbReference>
<dbReference type="Gene3D" id="2.60.40.10">
    <property type="entry name" value="Immunoglobulins"/>
    <property type="match status" value="2"/>
</dbReference>
<dbReference type="PROSITE" id="PS50853">
    <property type="entry name" value="FN3"/>
    <property type="match status" value="2"/>
</dbReference>
<protein>
    <submittedName>
        <fullName evidence="5">Uncharacterized protein</fullName>
    </submittedName>
</protein>
<evidence type="ECO:0000259" key="3">
    <source>
        <dbReference type="PROSITE" id="PS50026"/>
    </source>
</evidence>
<dbReference type="PANTHER" id="PTHR24035">
    <property type="entry name" value="MULTIPLE EPIDERMAL GROWTH FACTOR-LIKE DOMAINS PROTEIN"/>
    <property type="match status" value="1"/>
</dbReference>
<comment type="caution">
    <text evidence="5">The sequence shown here is derived from an EMBL/GenBank/DDBJ whole genome shotgun (WGS) entry which is preliminary data.</text>
</comment>
<gene>
    <name evidence="5" type="ORF">MEUPH1_LOCUS14637</name>
</gene>
<keyword evidence="2" id="KW-0732">Signal</keyword>
<dbReference type="CDD" id="cd00063">
    <property type="entry name" value="FN3"/>
    <property type="match status" value="1"/>
</dbReference>
<feature type="domain" description="Fibronectin type-III" evidence="4">
    <location>
        <begin position="970"/>
        <end position="1069"/>
    </location>
</feature>
<dbReference type="Gene3D" id="2.170.300.10">
    <property type="entry name" value="Tie2 ligand-binding domain superfamily"/>
    <property type="match status" value="1"/>
</dbReference>
<accession>A0AAV0WU56</accession>
<organism evidence="5 6">
    <name type="scientific">Macrosiphum euphorbiae</name>
    <name type="common">potato aphid</name>
    <dbReference type="NCBI Taxonomy" id="13131"/>
    <lineage>
        <taxon>Eukaryota</taxon>
        <taxon>Metazoa</taxon>
        <taxon>Ecdysozoa</taxon>
        <taxon>Arthropoda</taxon>
        <taxon>Hexapoda</taxon>
        <taxon>Insecta</taxon>
        <taxon>Pterygota</taxon>
        <taxon>Neoptera</taxon>
        <taxon>Paraneoptera</taxon>
        <taxon>Hemiptera</taxon>
        <taxon>Sternorrhyncha</taxon>
        <taxon>Aphidomorpha</taxon>
        <taxon>Aphidoidea</taxon>
        <taxon>Aphididae</taxon>
        <taxon>Macrosiphini</taxon>
        <taxon>Macrosiphum</taxon>
    </lineage>
</organism>